<keyword evidence="8 12" id="KW-0443">Lipid metabolism</keyword>
<name>A0A916NSS3_9BACL</name>
<dbReference type="RefSeq" id="WP_218095885.1">
    <property type="nucleotide sequence ID" value="NZ_CAJVAS010000057.1"/>
</dbReference>
<dbReference type="Pfam" id="PF13396">
    <property type="entry name" value="PLDc_N"/>
    <property type="match status" value="1"/>
</dbReference>
<keyword evidence="6" id="KW-0677">Repeat</keyword>
<comment type="subcellular location">
    <subcellularLocation>
        <location evidence="1 12">Cell membrane</location>
        <topology evidence="1 12">Multi-pass membrane protein</topology>
    </subcellularLocation>
</comment>
<feature type="domain" description="PLD phosphodiesterase" evidence="14">
    <location>
        <begin position="216"/>
        <end position="243"/>
    </location>
</feature>
<dbReference type="SMART" id="SM00155">
    <property type="entry name" value="PLDc"/>
    <property type="match status" value="2"/>
</dbReference>
<evidence type="ECO:0000256" key="6">
    <source>
        <dbReference type="ARBA" id="ARBA00022737"/>
    </source>
</evidence>
<proteinExistence type="inferred from homology"/>
<feature type="active site" evidence="12">
    <location>
        <position position="228"/>
    </location>
</feature>
<dbReference type="GO" id="GO:0008808">
    <property type="term" value="F:cardiolipin synthase activity"/>
    <property type="evidence" value="ECO:0007669"/>
    <property type="project" value="UniProtKB-UniRule"/>
</dbReference>
<dbReference type="EMBL" id="CAJVAS010000057">
    <property type="protein sequence ID" value="CAG7651028.1"/>
    <property type="molecule type" value="Genomic_DNA"/>
</dbReference>
<feature type="domain" description="PLD phosphodiesterase" evidence="14">
    <location>
        <begin position="392"/>
        <end position="419"/>
    </location>
</feature>
<feature type="active site" evidence="12">
    <location>
        <position position="223"/>
    </location>
</feature>
<keyword evidence="2 12" id="KW-1003">Cell membrane</keyword>
<comment type="caution">
    <text evidence="15">The sequence shown here is derived from an EMBL/GenBank/DDBJ whole genome shotgun (WGS) entry which is preliminary data.</text>
</comment>
<dbReference type="GO" id="GO:0005886">
    <property type="term" value="C:plasma membrane"/>
    <property type="evidence" value="ECO:0007669"/>
    <property type="project" value="UniProtKB-SubCell"/>
</dbReference>
<dbReference type="Proteomes" id="UP000693672">
    <property type="component" value="Unassembled WGS sequence"/>
</dbReference>
<evidence type="ECO:0000256" key="4">
    <source>
        <dbReference type="ARBA" id="ARBA00022679"/>
    </source>
</evidence>
<evidence type="ECO:0000256" key="8">
    <source>
        <dbReference type="ARBA" id="ARBA00023098"/>
    </source>
</evidence>
<dbReference type="PANTHER" id="PTHR21248:SF20">
    <property type="entry name" value="CARDIOLIPIN SYNTHASE YWIE-RELATED"/>
    <property type="match status" value="1"/>
</dbReference>
<comment type="function">
    <text evidence="12">Catalyzes the reversible phosphatidyl group transfer from one phosphatidylglycerol molecule to another to form cardiolipin (CL) (diphosphatidylglycerol) and glycerol.</text>
</comment>
<organism evidence="15 16">
    <name type="scientific">Paenibacillus solanacearum</name>
    <dbReference type="NCBI Taxonomy" id="2048548"/>
    <lineage>
        <taxon>Bacteria</taxon>
        <taxon>Bacillati</taxon>
        <taxon>Bacillota</taxon>
        <taxon>Bacilli</taxon>
        <taxon>Bacillales</taxon>
        <taxon>Paenibacillaceae</taxon>
        <taxon>Paenibacillus</taxon>
    </lineage>
</organism>
<feature type="active site" evidence="12">
    <location>
        <position position="399"/>
    </location>
</feature>
<protein>
    <recommendedName>
        <fullName evidence="12 13">Cardiolipin synthase</fullName>
        <shortName evidence="12">CL synthase</shortName>
        <ecNumber evidence="12 13">2.7.8.-</ecNumber>
    </recommendedName>
</protein>
<keyword evidence="16" id="KW-1185">Reference proteome</keyword>
<evidence type="ECO:0000313" key="16">
    <source>
        <dbReference type="Proteomes" id="UP000693672"/>
    </source>
</evidence>
<dbReference type="InterPro" id="IPR022924">
    <property type="entry name" value="Cardiolipin_synthase"/>
</dbReference>
<comment type="caution">
    <text evidence="12">Lacks conserved residue(s) required for the propagation of feature annotation.</text>
</comment>
<evidence type="ECO:0000256" key="5">
    <source>
        <dbReference type="ARBA" id="ARBA00022692"/>
    </source>
</evidence>
<feature type="active site" evidence="12">
    <location>
        <position position="397"/>
    </location>
</feature>
<dbReference type="InterPro" id="IPR025202">
    <property type="entry name" value="PLD-like_dom"/>
</dbReference>
<keyword evidence="11 12" id="KW-1208">Phospholipid metabolism</keyword>
<dbReference type="HAMAP" id="MF_01916">
    <property type="entry name" value="Cardiolipin_synth_Cls"/>
    <property type="match status" value="1"/>
</dbReference>
<keyword evidence="9 12" id="KW-0472">Membrane</keyword>
<reference evidence="15" key="1">
    <citation type="submission" date="2021-06" db="EMBL/GenBank/DDBJ databases">
        <authorList>
            <person name="Criscuolo A."/>
        </authorList>
    </citation>
    <scope>NUCLEOTIDE SEQUENCE</scope>
    <source>
        <strain evidence="15">CIP111600</strain>
    </source>
</reference>
<comment type="catalytic activity">
    <reaction evidence="12">
        <text>2 a 1,2-diacyl-sn-glycero-3-phospho-(1'-sn-glycerol) = a cardiolipin + glycerol</text>
        <dbReference type="Rhea" id="RHEA:31451"/>
        <dbReference type="ChEBI" id="CHEBI:17754"/>
        <dbReference type="ChEBI" id="CHEBI:62237"/>
        <dbReference type="ChEBI" id="CHEBI:64716"/>
    </reaction>
</comment>
<evidence type="ECO:0000256" key="11">
    <source>
        <dbReference type="ARBA" id="ARBA00023264"/>
    </source>
</evidence>
<feature type="active site" evidence="12">
    <location>
        <position position="221"/>
    </location>
</feature>
<feature type="active site" evidence="12">
    <location>
        <position position="404"/>
    </location>
</feature>
<evidence type="ECO:0000256" key="13">
    <source>
        <dbReference type="NCBIfam" id="TIGR04265"/>
    </source>
</evidence>
<keyword evidence="3 12" id="KW-0444">Lipid biosynthesis</keyword>
<evidence type="ECO:0000256" key="10">
    <source>
        <dbReference type="ARBA" id="ARBA00023209"/>
    </source>
</evidence>
<feature type="transmembrane region" description="Helical" evidence="12">
    <location>
        <begin position="31"/>
        <end position="51"/>
    </location>
</feature>
<dbReference type="PROSITE" id="PS50035">
    <property type="entry name" value="PLD"/>
    <property type="match status" value="2"/>
</dbReference>
<evidence type="ECO:0000256" key="1">
    <source>
        <dbReference type="ARBA" id="ARBA00004651"/>
    </source>
</evidence>
<evidence type="ECO:0000256" key="7">
    <source>
        <dbReference type="ARBA" id="ARBA00022989"/>
    </source>
</evidence>
<accession>A0A916NSS3</accession>
<evidence type="ECO:0000256" key="12">
    <source>
        <dbReference type="HAMAP-Rule" id="MF_01916"/>
    </source>
</evidence>
<dbReference type="GO" id="GO:0032049">
    <property type="term" value="P:cardiolipin biosynthetic process"/>
    <property type="evidence" value="ECO:0007669"/>
    <property type="project" value="UniProtKB-UniRule"/>
</dbReference>
<keyword evidence="4 12" id="KW-0808">Transferase</keyword>
<comment type="similarity">
    <text evidence="12">Belongs to the phospholipase D family. Cardiolipin synthase subfamily.</text>
</comment>
<dbReference type="AlphaFoldDB" id="A0A916NSS3"/>
<evidence type="ECO:0000313" key="15">
    <source>
        <dbReference type="EMBL" id="CAG7651028.1"/>
    </source>
</evidence>
<keyword evidence="10 12" id="KW-0594">Phospholipid biosynthesis</keyword>
<dbReference type="InterPro" id="IPR030874">
    <property type="entry name" value="Cardiolipin_synth_Firmi"/>
</dbReference>
<sequence>MLWLVLALFLFIFQILTILVGEFRHPSKAMAWMFILFVFPIIGFVMYYFLAKEYTQRKKVKRGRMRNMTDIRYLGKKHRPASDYDPGFDEERLNGWRHEPRLFSLLGNIPGSLITRSNEVTVLTNAAAAYPSMLEAMEQAKSHIHFEFYTIRNDGIGKQFHELLVRKARDGVQVRCIFDGIGSYQLDNRFIDELKKAGAEVYIFLPAVFAFFDKRANYRNHRKILVIDGTTGFLGGINIGDEYLGGNPQLGFWRDTHMRLDGDAVYSLQQTFLNDWFFVSGQRLADSELFPEHDGSGSKPVQIISSGPDAHWDAILEMYFGAIAAANKRVFITTPYFIPDPSIMMALKTAAISGVDVRIIYPQKPDSRVVNYASLSFLEELMQAGVRFYAYQKGFIHAKVIVIDELLASVGTANMDMRSFFNNFELNAVLFDKETIHRLENDFLQDLKECTEMKLEEFEKRSRWQKGKEVIARLLSPLF</sequence>
<gene>
    <name evidence="15" type="primary">clsA</name>
    <name evidence="15" type="ORF">PAESOLCIP111_06229</name>
</gene>
<dbReference type="InterPro" id="IPR027379">
    <property type="entry name" value="CLS_N"/>
</dbReference>
<keyword evidence="7 12" id="KW-1133">Transmembrane helix</keyword>
<evidence type="ECO:0000256" key="2">
    <source>
        <dbReference type="ARBA" id="ARBA00022475"/>
    </source>
</evidence>
<evidence type="ECO:0000256" key="3">
    <source>
        <dbReference type="ARBA" id="ARBA00022516"/>
    </source>
</evidence>
<dbReference type="NCBIfam" id="TIGR04265">
    <property type="entry name" value="bac_cardiolipin"/>
    <property type="match status" value="1"/>
</dbReference>
<dbReference type="EC" id="2.7.8.-" evidence="12 13"/>
<dbReference type="FunFam" id="3.30.870.10:FF:000014">
    <property type="entry name" value="Cardiolipin synthase"/>
    <property type="match status" value="1"/>
</dbReference>
<dbReference type="InterPro" id="IPR001736">
    <property type="entry name" value="PLipase_D/transphosphatidylase"/>
</dbReference>
<dbReference type="PANTHER" id="PTHR21248">
    <property type="entry name" value="CARDIOLIPIN SYNTHASE"/>
    <property type="match status" value="1"/>
</dbReference>
<keyword evidence="5 12" id="KW-0812">Transmembrane</keyword>
<evidence type="ECO:0000259" key="14">
    <source>
        <dbReference type="PROSITE" id="PS50035"/>
    </source>
</evidence>
<dbReference type="CDD" id="cd09112">
    <property type="entry name" value="PLDc_CLS_2"/>
    <property type="match status" value="1"/>
</dbReference>
<evidence type="ECO:0000256" key="9">
    <source>
        <dbReference type="ARBA" id="ARBA00023136"/>
    </source>
</evidence>
<dbReference type="CDD" id="cd09110">
    <property type="entry name" value="PLDc_CLS_1"/>
    <property type="match status" value="1"/>
</dbReference>
<dbReference type="Pfam" id="PF13091">
    <property type="entry name" value="PLDc_2"/>
    <property type="match status" value="2"/>
</dbReference>